<dbReference type="AlphaFoldDB" id="A0A9D4KIE3"/>
<sequence>MRKFRIRLLLGETDIPDDGIEESVMPENVEQHCESSVSESSDQEVSFTRTCRRKTKPTWHNDYVYSIFRNTMTKTKTTPRTSTLCPLCKENVPVTMMFQDHMTMCASKRISCKACGVTFKKVIYLKRHYARTGQDKVSQGSDKGCSESASACASAEIDKEDHGESDWDSDPEVSADEKGSSSDEDSDLELGRTVKKRTAPTPVQAPFKRDKGSESERPGPSCQVKILDEQCGGVDKVETGKWLRSSGVRADDKLKVHMR</sequence>
<proteinExistence type="predicted"/>
<dbReference type="Proteomes" id="UP000828390">
    <property type="component" value="Unassembled WGS sequence"/>
</dbReference>
<gene>
    <name evidence="2" type="ORF">DPMN_113543</name>
</gene>
<dbReference type="EMBL" id="JAIWYP010000004">
    <property type="protein sequence ID" value="KAH3840100.1"/>
    <property type="molecule type" value="Genomic_DNA"/>
</dbReference>
<protein>
    <recommendedName>
        <fullName evidence="4">C2H2-type domain-containing protein</fullName>
    </recommendedName>
</protein>
<organism evidence="2 3">
    <name type="scientific">Dreissena polymorpha</name>
    <name type="common">Zebra mussel</name>
    <name type="synonym">Mytilus polymorpha</name>
    <dbReference type="NCBI Taxonomy" id="45954"/>
    <lineage>
        <taxon>Eukaryota</taxon>
        <taxon>Metazoa</taxon>
        <taxon>Spiralia</taxon>
        <taxon>Lophotrochozoa</taxon>
        <taxon>Mollusca</taxon>
        <taxon>Bivalvia</taxon>
        <taxon>Autobranchia</taxon>
        <taxon>Heteroconchia</taxon>
        <taxon>Euheterodonta</taxon>
        <taxon>Imparidentia</taxon>
        <taxon>Neoheterodontei</taxon>
        <taxon>Myida</taxon>
        <taxon>Dreissenoidea</taxon>
        <taxon>Dreissenidae</taxon>
        <taxon>Dreissena</taxon>
    </lineage>
</organism>
<reference evidence="2" key="1">
    <citation type="journal article" date="2019" name="bioRxiv">
        <title>The Genome of the Zebra Mussel, Dreissena polymorpha: A Resource for Invasive Species Research.</title>
        <authorList>
            <person name="McCartney M.A."/>
            <person name="Auch B."/>
            <person name="Kono T."/>
            <person name="Mallez S."/>
            <person name="Zhang Y."/>
            <person name="Obille A."/>
            <person name="Becker A."/>
            <person name="Abrahante J.E."/>
            <person name="Garbe J."/>
            <person name="Badalamenti J.P."/>
            <person name="Herman A."/>
            <person name="Mangelson H."/>
            <person name="Liachko I."/>
            <person name="Sullivan S."/>
            <person name="Sone E.D."/>
            <person name="Koren S."/>
            <person name="Silverstein K.A.T."/>
            <person name="Beckman K.B."/>
            <person name="Gohl D.M."/>
        </authorList>
    </citation>
    <scope>NUCLEOTIDE SEQUENCE</scope>
    <source>
        <strain evidence="2">Duluth1</strain>
        <tissue evidence="2">Whole animal</tissue>
    </source>
</reference>
<evidence type="ECO:0008006" key="4">
    <source>
        <dbReference type="Google" id="ProtNLM"/>
    </source>
</evidence>
<evidence type="ECO:0000256" key="1">
    <source>
        <dbReference type="SAM" id="MobiDB-lite"/>
    </source>
</evidence>
<evidence type="ECO:0000313" key="2">
    <source>
        <dbReference type="EMBL" id="KAH3840100.1"/>
    </source>
</evidence>
<reference evidence="2" key="2">
    <citation type="submission" date="2020-11" db="EMBL/GenBank/DDBJ databases">
        <authorList>
            <person name="McCartney M.A."/>
            <person name="Auch B."/>
            <person name="Kono T."/>
            <person name="Mallez S."/>
            <person name="Becker A."/>
            <person name="Gohl D.M."/>
            <person name="Silverstein K.A.T."/>
            <person name="Koren S."/>
            <person name="Bechman K.B."/>
            <person name="Herman A."/>
            <person name="Abrahante J.E."/>
            <person name="Garbe J."/>
        </authorList>
    </citation>
    <scope>NUCLEOTIDE SEQUENCE</scope>
    <source>
        <strain evidence="2">Duluth1</strain>
        <tissue evidence="2">Whole animal</tissue>
    </source>
</reference>
<keyword evidence="3" id="KW-1185">Reference proteome</keyword>
<feature type="compositionally biased region" description="Basic and acidic residues" evidence="1">
    <location>
        <begin position="156"/>
        <end position="165"/>
    </location>
</feature>
<feature type="compositionally biased region" description="Basic and acidic residues" evidence="1">
    <location>
        <begin position="207"/>
        <end position="217"/>
    </location>
</feature>
<comment type="caution">
    <text evidence="2">The sequence shown here is derived from an EMBL/GenBank/DDBJ whole genome shotgun (WGS) entry which is preliminary data.</text>
</comment>
<feature type="region of interest" description="Disordered" evidence="1">
    <location>
        <begin position="156"/>
        <end position="223"/>
    </location>
</feature>
<name>A0A9D4KIE3_DREPO</name>
<accession>A0A9D4KIE3</accession>
<dbReference type="Gene3D" id="3.30.160.60">
    <property type="entry name" value="Classic Zinc Finger"/>
    <property type="match status" value="1"/>
</dbReference>
<evidence type="ECO:0000313" key="3">
    <source>
        <dbReference type="Proteomes" id="UP000828390"/>
    </source>
</evidence>